<gene>
    <name evidence="5" type="primary">Contig1392.g1526</name>
    <name evidence="5" type="ORF">STYLEM_729</name>
</gene>
<dbReference type="Pfam" id="PF00248">
    <property type="entry name" value="Aldo_ket_red"/>
    <property type="match status" value="1"/>
</dbReference>
<evidence type="ECO:0000256" key="1">
    <source>
        <dbReference type="ARBA" id="ARBA00006515"/>
    </source>
</evidence>
<dbReference type="InParanoid" id="A0A077ZQW9"/>
<dbReference type="OMA" id="HIMDSVE"/>
<accession>A0A077ZQW9</accession>
<dbReference type="AlphaFoldDB" id="A0A077ZQW9"/>
<dbReference type="PANTHER" id="PTHR43150:SF2">
    <property type="entry name" value="HYPERKINETIC, ISOFORM M"/>
    <property type="match status" value="1"/>
</dbReference>
<name>A0A077ZQW9_STYLE</name>
<sequence length="390" mass="44211">MGQQACKNRRDQLALEQSSRNATIQQEALDKNIMEYRYLGNTGIKVSIVSFGNMVNHYGENAQENSDQIVAKCLEFGINFFDTAESYGGGKSEELLGQSFKNLNTNRKDIVVTTKLFFGDGGLGRAVGPNNRGLSRKKVIEGTKASLKRMQMDYVDIIFAHRYDHQTPLEETCKAFSWIIDHNYALYWGTSEWSADQISEAIQLCDKLGLHAPVVEQPNYNMLVREKFEKEYGPIFDRFQYGSTVWSPLAMGILSGRYNNGIPPEDSRFVTDPTYKDFALNMFFSPDKKEKSIATLKKLKVFADSIGYTQPQLALAWALANQDVSTLILGFSKLSYVDENLRAIELYKKWDREIEGKVEAILANSPFAGMDYKTFSPLPPRRQVQLKVSK</sequence>
<dbReference type="InterPro" id="IPR036812">
    <property type="entry name" value="NAD(P)_OxRdtase_dom_sf"/>
</dbReference>
<reference evidence="5 6" key="1">
    <citation type="submission" date="2014-06" db="EMBL/GenBank/DDBJ databases">
        <authorList>
            <person name="Swart Estienne"/>
        </authorList>
    </citation>
    <scope>NUCLEOTIDE SEQUENCE [LARGE SCALE GENOMIC DNA]</scope>
    <source>
        <strain evidence="5 6">130c</strain>
    </source>
</reference>
<dbReference type="OrthoDB" id="2310150at2759"/>
<dbReference type="EMBL" id="CCKQ01000688">
    <property type="protein sequence ID" value="CDW71780.1"/>
    <property type="molecule type" value="Genomic_DNA"/>
</dbReference>
<keyword evidence="2" id="KW-0521">NADP</keyword>
<dbReference type="Gene3D" id="3.20.20.100">
    <property type="entry name" value="NADP-dependent oxidoreductase domain"/>
    <property type="match status" value="1"/>
</dbReference>
<evidence type="ECO:0000313" key="6">
    <source>
        <dbReference type="Proteomes" id="UP000039865"/>
    </source>
</evidence>
<keyword evidence="3" id="KW-0560">Oxidoreductase</keyword>
<organism evidence="5 6">
    <name type="scientific">Stylonychia lemnae</name>
    <name type="common">Ciliate</name>
    <dbReference type="NCBI Taxonomy" id="5949"/>
    <lineage>
        <taxon>Eukaryota</taxon>
        <taxon>Sar</taxon>
        <taxon>Alveolata</taxon>
        <taxon>Ciliophora</taxon>
        <taxon>Intramacronucleata</taxon>
        <taxon>Spirotrichea</taxon>
        <taxon>Stichotrichia</taxon>
        <taxon>Sporadotrichida</taxon>
        <taxon>Oxytrichidae</taxon>
        <taxon>Stylonychinae</taxon>
        <taxon>Stylonychia</taxon>
    </lineage>
</organism>
<evidence type="ECO:0000256" key="3">
    <source>
        <dbReference type="ARBA" id="ARBA00023002"/>
    </source>
</evidence>
<evidence type="ECO:0000313" key="5">
    <source>
        <dbReference type="EMBL" id="CDW71780.1"/>
    </source>
</evidence>
<dbReference type="SUPFAM" id="SSF51430">
    <property type="entry name" value="NAD(P)-linked oxidoreductase"/>
    <property type="match status" value="1"/>
</dbReference>
<evidence type="ECO:0000259" key="4">
    <source>
        <dbReference type="Pfam" id="PF00248"/>
    </source>
</evidence>
<protein>
    <submittedName>
        <fullName evidence="5">Aldo keto reductase family protein</fullName>
    </submittedName>
</protein>
<feature type="domain" description="NADP-dependent oxidoreductase" evidence="4">
    <location>
        <begin position="56"/>
        <end position="348"/>
    </location>
</feature>
<proteinExistence type="inferred from homology"/>
<dbReference type="PANTHER" id="PTHR43150">
    <property type="entry name" value="HYPERKINETIC, ISOFORM M"/>
    <property type="match status" value="1"/>
</dbReference>
<comment type="similarity">
    <text evidence="1">Belongs to the shaker potassium channel beta subunit family.</text>
</comment>
<keyword evidence="6" id="KW-1185">Reference proteome</keyword>
<dbReference type="InterPro" id="IPR005399">
    <property type="entry name" value="K_chnl_volt-dep_bsu_KCNAB-rel"/>
</dbReference>
<evidence type="ECO:0000256" key="2">
    <source>
        <dbReference type="ARBA" id="ARBA00022857"/>
    </source>
</evidence>
<dbReference type="FunCoup" id="A0A077ZQW9">
    <property type="interactions" value="19"/>
</dbReference>
<dbReference type="GO" id="GO:0016491">
    <property type="term" value="F:oxidoreductase activity"/>
    <property type="evidence" value="ECO:0007669"/>
    <property type="project" value="UniProtKB-KW"/>
</dbReference>
<dbReference type="InterPro" id="IPR023210">
    <property type="entry name" value="NADP_OxRdtase_dom"/>
</dbReference>
<dbReference type="PRINTS" id="PR01577">
    <property type="entry name" value="KCNABCHANNEL"/>
</dbReference>
<dbReference type="Proteomes" id="UP000039865">
    <property type="component" value="Unassembled WGS sequence"/>
</dbReference>